<dbReference type="Proteomes" id="UP000323720">
    <property type="component" value="Unassembled WGS sequence"/>
</dbReference>
<accession>A0A5D0R5E9</accession>
<dbReference type="RefSeq" id="WP_148404728.1">
    <property type="nucleotide sequence ID" value="NZ_VSKK01000004.1"/>
</dbReference>
<gene>
    <name evidence="4" type="ORF">ES674_13125</name>
</gene>
<feature type="chain" id="PRO_5022661023" evidence="2">
    <location>
        <begin position="24"/>
        <end position="617"/>
    </location>
</feature>
<dbReference type="AlphaFoldDB" id="A0A5D0R5E9"/>
<dbReference type="EMBL" id="VSKK01000004">
    <property type="protein sequence ID" value="TYB75764.1"/>
    <property type="molecule type" value="Genomic_DNA"/>
</dbReference>
<dbReference type="InterPro" id="IPR026444">
    <property type="entry name" value="Secre_tail"/>
</dbReference>
<protein>
    <submittedName>
        <fullName evidence="4">T9SS type A sorting domain-containing protein</fullName>
    </submittedName>
</protein>
<evidence type="ECO:0000313" key="4">
    <source>
        <dbReference type="EMBL" id="TYB75764.1"/>
    </source>
</evidence>
<comment type="caution">
    <text evidence="4">The sequence shown here is derived from an EMBL/GenBank/DDBJ whole genome shotgun (WGS) entry which is preliminary data.</text>
</comment>
<dbReference type="OrthoDB" id="5500612at2"/>
<sequence>MKKITKFIFSSLFAIIATFSATASNNLDDVNLPNTNPDSSFTTEECYASTVVDFQQGTLKNGGIIGADRSDPSKALYQPDASNAAGGFVSLGVSGYIILGFDGVIYDQAGNDFMIYETSFAGDNCNSTSETALIELSQDGITWVTYGEICLDEAIDFSGLGLNYVSQIKVTNTANTPDGYDLDGVIAINGCQELIQECYGAEVISYTAGLTNTGVAMTNPSRINPAKALGQPQGNQTENFVSLGFGGEVVIGFDGVVKNEVGNDLIIFETTFGNKNFSNYPESADVYISQNGVDFYLLGSVLTSEFATFDIDNALTPTPLTYITQVKLIDTTPTNSISDDGFDLDGIIAINGCSEPENVVFARCSAYEVLEYNEGTTRSGGTVNPIRTQNPNNVLGYPEGTDEYGVFTTLGYGGNIVLSFEGAVENVDGDDLRFIETSFNQSNGCGAYPEFADIYVSFDGFSWHMAGTVCKENNSIDISDAGNFEYINFVKVVNNDTLSTTPDGYDLDGVIIIGTCDESLSVDDQVFASKPSMDVKVYPNPVVDSATVRFTASENGKAGIEVYDSYGRAITTLFKGDVFAGEDYKVEFKTNNLPNGIYIGKITNNNVTKTIKIVVSR</sequence>
<proteinExistence type="predicted"/>
<reference evidence="4 5" key="1">
    <citation type="submission" date="2019-08" db="EMBL/GenBank/DDBJ databases">
        <title>Genomes of Antarctic Bizionia species.</title>
        <authorList>
            <person name="Bowman J.P."/>
        </authorList>
    </citation>
    <scope>NUCLEOTIDE SEQUENCE [LARGE SCALE GENOMIC DNA]</scope>
    <source>
        <strain evidence="4 5">ADA-4</strain>
    </source>
</reference>
<evidence type="ECO:0000256" key="1">
    <source>
        <dbReference type="ARBA" id="ARBA00022729"/>
    </source>
</evidence>
<evidence type="ECO:0000256" key="2">
    <source>
        <dbReference type="SAM" id="SignalP"/>
    </source>
</evidence>
<name>A0A5D0R5E9_9FLAO</name>
<evidence type="ECO:0000259" key="3">
    <source>
        <dbReference type="Pfam" id="PF18962"/>
    </source>
</evidence>
<feature type="domain" description="Secretion system C-terminal sorting" evidence="3">
    <location>
        <begin position="537"/>
        <end position="615"/>
    </location>
</feature>
<dbReference type="Pfam" id="PF18962">
    <property type="entry name" value="Por_Secre_tail"/>
    <property type="match status" value="1"/>
</dbReference>
<feature type="signal peptide" evidence="2">
    <location>
        <begin position="1"/>
        <end position="23"/>
    </location>
</feature>
<dbReference type="NCBIfam" id="TIGR04183">
    <property type="entry name" value="Por_Secre_tail"/>
    <property type="match status" value="1"/>
</dbReference>
<organism evidence="4 5">
    <name type="scientific">Bizionia myxarmorum</name>
    <dbReference type="NCBI Taxonomy" id="291186"/>
    <lineage>
        <taxon>Bacteria</taxon>
        <taxon>Pseudomonadati</taxon>
        <taxon>Bacteroidota</taxon>
        <taxon>Flavobacteriia</taxon>
        <taxon>Flavobacteriales</taxon>
        <taxon>Flavobacteriaceae</taxon>
        <taxon>Bizionia</taxon>
    </lineage>
</organism>
<evidence type="ECO:0000313" key="5">
    <source>
        <dbReference type="Proteomes" id="UP000323720"/>
    </source>
</evidence>
<keyword evidence="5" id="KW-1185">Reference proteome</keyword>
<keyword evidence="1 2" id="KW-0732">Signal</keyword>